<keyword evidence="2" id="KW-1185">Reference proteome</keyword>
<evidence type="ECO:0000313" key="1">
    <source>
        <dbReference type="EMBL" id="EOY31143.1"/>
    </source>
</evidence>
<sequence length="71" mass="8268">MPDYFFSFVRLQDYFLEIKLGHNSFSLTSNDYKSLFMCCNSDQLSLYCKNLLVPLPVNVSVRSRTYGCHCP</sequence>
<protein>
    <submittedName>
        <fullName evidence="1">Uncharacterized protein</fullName>
    </submittedName>
</protein>
<evidence type="ECO:0000313" key="2">
    <source>
        <dbReference type="Proteomes" id="UP000026915"/>
    </source>
</evidence>
<dbReference type="Gramene" id="EOY31143">
    <property type="protein sequence ID" value="EOY31143"/>
    <property type="gene ID" value="TCM_038135"/>
</dbReference>
<proteinExistence type="predicted"/>
<accession>A0A061GP20</accession>
<reference evidence="1 2" key="1">
    <citation type="journal article" date="2013" name="Genome Biol.">
        <title>The genome sequence of the most widely cultivated cacao type and its use to identify candidate genes regulating pod color.</title>
        <authorList>
            <person name="Motamayor J.C."/>
            <person name="Mockaitis K."/>
            <person name="Schmutz J."/>
            <person name="Haiminen N."/>
            <person name="Iii D.L."/>
            <person name="Cornejo O."/>
            <person name="Findley S.D."/>
            <person name="Zheng P."/>
            <person name="Utro F."/>
            <person name="Royaert S."/>
            <person name="Saski C."/>
            <person name="Jenkins J."/>
            <person name="Podicheti R."/>
            <person name="Zhao M."/>
            <person name="Scheffler B.E."/>
            <person name="Stack J.C."/>
            <person name="Feltus F.A."/>
            <person name="Mustiga G.M."/>
            <person name="Amores F."/>
            <person name="Phillips W."/>
            <person name="Marelli J.P."/>
            <person name="May G.D."/>
            <person name="Shapiro H."/>
            <person name="Ma J."/>
            <person name="Bustamante C.D."/>
            <person name="Schnell R.J."/>
            <person name="Main D."/>
            <person name="Gilbert D."/>
            <person name="Parida L."/>
            <person name="Kuhn D.N."/>
        </authorList>
    </citation>
    <scope>NUCLEOTIDE SEQUENCE [LARGE SCALE GENOMIC DNA]</scope>
    <source>
        <strain evidence="2">cv. Matina 1-6</strain>
    </source>
</reference>
<name>A0A061GP20_THECC</name>
<organism evidence="1 2">
    <name type="scientific">Theobroma cacao</name>
    <name type="common">Cacao</name>
    <name type="synonym">Cocoa</name>
    <dbReference type="NCBI Taxonomy" id="3641"/>
    <lineage>
        <taxon>Eukaryota</taxon>
        <taxon>Viridiplantae</taxon>
        <taxon>Streptophyta</taxon>
        <taxon>Embryophyta</taxon>
        <taxon>Tracheophyta</taxon>
        <taxon>Spermatophyta</taxon>
        <taxon>Magnoliopsida</taxon>
        <taxon>eudicotyledons</taxon>
        <taxon>Gunneridae</taxon>
        <taxon>Pentapetalae</taxon>
        <taxon>rosids</taxon>
        <taxon>malvids</taxon>
        <taxon>Malvales</taxon>
        <taxon>Malvaceae</taxon>
        <taxon>Byttnerioideae</taxon>
        <taxon>Theobroma</taxon>
    </lineage>
</organism>
<dbReference type="AlphaFoldDB" id="A0A061GP20"/>
<dbReference type="Proteomes" id="UP000026915">
    <property type="component" value="Chromosome 9"/>
</dbReference>
<gene>
    <name evidence="1" type="ORF">TCM_038135</name>
</gene>
<dbReference type="EMBL" id="CM001887">
    <property type="protein sequence ID" value="EOY31143.1"/>
    <property type="molecule type" value="Genomic_DNA"/>
</dbReference>
<dbReference type="HOGENOM" id="CLU_2745206_0_0_1"/>
<dbReference type="InParanoid" id="A0A061GP20"/>